<evidence type="ECO:0000313" key="2">
    <source>
        <dbReference type="EMBL" id="KLV03726.1"/>
    </source>
</evidence>
<protein>
    <recommendedName>
        <fullName evidence="4">DUF4239 domain-containing protein</fullName>
    </recommendedName>
</protein>
<keyword evidence="3" id="KW-1185">Reference proteome</keyword>
<name>A0A0J1GVR6_9GAMM</name>
<feature type="transmembrane region" description="Helical" evidence="1">
    <location>
        <begin position="214"/>
        <end position="233"/>
    </location>
</feature>
<evidence type="ECO:0000313" key="3">
    <source>
        <dbReference type="Proteomes" id="UP000036097"/>
    </source>
</evidence>
<reference evidence="2 3" key="1">
    <citation type="submission" date="2015-05" db="EMBL/GenBank/DDBJ databases">
        <title>Photobacterium galathea sp. nov.</title>
        <authorList>
            <person name="Machado H."/>
            <person name="Gram L."/>
        </authorList>
    </citation>
    <scope>NUCLEOTIDE SEQUENCE [LARGE SCALE GENOMIC DNA]</scope>
    <source>
        <strain evidence="2 3">CGMCC 1.12159</strain>
    </source>
</reference>
<accession>A0A0J1GVR6</accession>
<evidence type="ECO:0000256" key="1">
    <source>
        <dbReference type="SAM" id="Phobius"/>
    </source>
</evidence>
<keyword evidence="1" id="KW-0812">Transmembrane</keyword>
<dbReference type="Proteomes" id="UP000036097">
    <property type="component" value="Unassembled WGS sequence"/>
</dbReference>
<dbReference type="STRING" id="1195763.ABT56_18115"/>
<dbReference type="Pfam" id="PF14023">
    <property type="entry name" value="Bestrophin-like"/>
    <property type="match status" value="1"/>
</dbReference>
<gene>
    <name evidence="2" type="ORF">ABT56_18115</name>
</gene>
<feature type="transmembrane region" description="Helical" evidence="1">
    <location>
        <begin position="12"/>
        <end position="34"/>
    </location>
</feature>
<dbReference type="PATRIC" id="fig|1195763.3.peg.3869"/>
<feature type="transmembrane region" description="Helical" evidence="1">
    <location>
        <begin position="46"/>
        <end position="68"/>
    </location>
</feature>
<proteinExistence type="predicted"/>
<evidence type="ECO:0008006" key="4">
    <source>
        <dbReference type="Google" id="ProtNLM"/>
    </source>
</evidence>
<dbReference type="RefSeq" id="WP_047880312.1">
    <property type="nucleotide sequence ID" value="NZ_LDOT01000027.1"/>
</dbReference>
<sequence>MYQETFLDSLSIYLILVLIFCAIAIMFEIGYQLAIRFPSKQISHSIGPMATGLASLLAFILAITFSMAATKSADRKALVLEEANIIGTTILRSSLLAEPFRERSRTLLREYVTIRVVEDKETRKKVVNQVIKRSEHLQLELWRQAIASHETTSPELLLLYINSLNELIDIHAERANKGIRGRIPASIWFTLGLLTFLTIALNGIQVGAENKGRALVAALPFALAFSLVLTLIVELDRPTRSIIEISQQPLIDLRDGLDKVLYPDQSTLLNPGPAQ</sequence>
<comment type="caution">
    <text evidence="2">The sequence shown here is derived from an EMBL/GenBank/DDBJ whole genome shotgun (WGS) entry which is preliminary data.</text>
</comment>
<dbReference type="InterPro" id="IPR025333">
    <property type="entry name" value="DUF4239"/>
</dbReference>
<keyword evidence="1" id="KW-0472">Membrane</keyword>
<feature type="transmembrane region" description="Helical" evidence="1">
    <location>
        <begin position="187"/>
        <end position="208"/>
    </location>
</feature>
<keyword evidence="1" id="KW-1133">Transmembrane helix</keyword>
<dbReference type="OrthoDB" id="116415at2"/>
<dbReference type="AlphaFoldDB" id="A0A0J1GVR6"/>
<organism evidence="2 3">
    <name type="scientific">Photobacterium aquae</name>
    <dbReference type="NCBI Taxonomy" id="1195763"/>
    <lineage>
        <taxon>Bacteria</taxon>
        <taxon>Pseudomonadati</taxon>
        <taxon>Pseudomonadota</taxon>
        <taxon>Gammaproteobacteria</taxon>
        <taxon>Vibrionales</taxon>
        <taxon>Vibrionaceae</taxon>
        <taxon>Photobacterium</taxon>
    </lineage>
</organism>
<dbReference type="EMBL" id="LDOT01000027">
    <property type="protein sequence ID" value="KLV03726.1"/>
    <property type="molecule type" value="Genomic_DNA"/>
</dbReference>